<keyword evidence="3" id="KW-1185">Reference proteome</keyword>
<feature type="compositionally biased region" description="Basic residues" evidence="1">
    <location>
        <begin position="20"/>
        <end position="29"/>
    </location>
</feature>
<feature type="region of interest" description="Disordered" evidence="1">
    <location>
        <begin position="49"/>
        <end position="87"/>
    </location>
</feature>
<name>A0A7J6HX53_CANSA</name>
<sequence length="87" mass="9791">MTKTPPPVATRSACEPIPKREKKNRDVRKRVTKGIWEKKRGKFAIPVHPTRSCASRESSISDRTKVHLQPPPSSLLGTLHLQDKAKV</sequence>
<protein>
    <submittedName>
        <fullName evidence="2">Uncharacterized protein</fullName>
    </submittedName>
</protein>
<evidence type="ECO:0000313" key="3">
    <source>
        <dbReference type="Proteomes" id="UP000583929"/>
    </source>
</evidence>
<proteinExistence type="predicted"/>
<dbReference type="Proteomes" id="UP000583929">
    <property type="component" value="Unassembled WGS sequence"/>
</dbReference>
<dbReference type="EMBL" id="JAATIQ010000020">
    <property type="protein sequence ID" value="KAF4399842.1"/>
    <property type="molecule type" value="Genomic_DNA"/>
</dbReference>
<evidence type="ECO:0000256" key="1">
    <source>
        <dbReference type="SAM" id="MobiDB-lite"/>
    </source>
</evidence>
<gene>
    <name evidence="2" type="ORF">G4B88_021056</name>
</gene>
<organism evidence="2 3">
    <name type="scientific">Cannabis sativa</name>
    <name type="common">Hemp</name>
    <name type="synonym">Marijuana</name>
    <dbReference type="NCBI Taxonomy" id="3483"/>
    <lineage>
        <taxon>Eukaryota</taxon>
        <taxon>Viridiplantae</taxon>
        <taxon>Streptophyta</taxon>
        <taxon>Embryophyta</taxon>
        <taxon>Tracheophyta</taxon>
        <taxon>Spermatophyta</taxon>
        <taxon>Magnoliopsida</taxon>
        <taxon>eudicotyledons</taxon>
        <taxon>Gunneridae</taxon>
        <taxon>Pentapetalae</taxon>
        <taxon>rosids</taxon>
        <taxon>fabids</taxon>
        <taxon>Rosales</taxon>
        <taxon>Cannabaceae</taxon>
        <taxon>Cannabis</taxon>
    </lineage>
</organism>
<reference evidence="2 3" key="1">
    <citation type="journal article" date="2020" name="bioRxiv">
        <title>Sequence and annotation of 42 cannabis genomes reveals extensive copy number variation in cannabinoid synthesis and pathogen resistance genes.</title>
        <authorList>
            <person name="Mckernan K.J."/>
            <person name="Helbert Y."/>
            <person name="Kane L.T."/>
            <person name="Ebling H."/>
            <person name="Zhang L."/>
            <person name="Liu B."/>
            <person name="Eaton Z."/>
            <person name="Mclaughlin S."/>
            <person name="Kingan S."/>
            <person name="Baybayan P."/>
            <person name="Concepcion G."/>
            <person name="Jordan M."/>
            <person name="Riva A."/>
            <person name="Barbazuk W."/>
            <person name="Harkins T."/>
        </authorList>
    </citation>
    <scope>NUCLEOTIDE SEQUENCE [LARGE SCALE GENOMIC DNA]</scope>
    <source>
        <strain evidence="3">cv. Jamaican Lion 4</strain>
        <tissue evidence="2">Leaf</tissue>
    </source>
</reference>
<comment type="caution">
    <text evidence="2">The sequence shown here is derived from an EMBL/GenBank/DDBJ whole genome shotgun (WGS) entry which is preliminary data.</text>
</comment>
<accession>A0A7J6HX53</accession>
<evidence type="ECO:0000313" key="2">
    <source>
        <dbReference type="EMBL" id="KAF4399842.1"/>
    </source>
</evidence>
<feature type="region of interest" description="Disordered" evidence="1">
    <location>
        <begin position="1"/>
        <end position="29"/>
    </location>
</feature>
<dbReference type="AlphaFoldDB" id="A0A7J6HX53"/>